<evidence type="ECO:0000313" key="2">
    <source>
        <dbReference type="EMBL" id="SOE01599.1"/>
    </source>
</evidence>
<dbReference type="InterPro" id="IPR015946">
    <property type="entry name" value="KH_dom-like_a/b"/>
</dbReference>
<organism evidence="2 3">
    <name type="scientific">Caenispirillum bisanense</name>
    <dbReference type="NCBI Taxonomy" id="414052"/>
    <lineage>
        <taxon>Bacteria</taxon>
        <taxon>Pseudomonadati</taxon>
        <taxon>Pseudomonadota</taxon>
        <taxon>Alphaproteobacteria</taxon>
        <taxon>Rhodospirillales</taxon>
        <taxon>Novispirillaceae</taxon>
        <taxon>Caenispirillum</taxon>
    </lineage>
</organism>
<dbReference type="SUPFAM" id="SSF82784">
    <property type="entry name" value="OsmC-like"/>
    <property type="match status" value="1"/>
</dbReference>
<dbReference type="InterPro" id="IPR036102">
    <property type="entry name" value="OsmC/Ohrsf"/>
</dbReference>
<dbReference type="OrthoDB" id="9789573at2"/>
<dbReference type="AlphaFoldDB" id="A0A286H2P3"/>
<feature type="domain" description="AB hydrolase-1" evidence="1">
    <location>
        <begin position="33"/>
        <end position="241"/>
    </location>
</feature>
<accession>A0A286H2P3</accession>
<dbReference type="PANTHER" id="PTHR39624:SF2">
    <property type="entry name" value="OSMC-LIKE PROTEIN"/>
    <property type="match status" value="1"/>
</dbReference>
<dbReference type="Pfam" id="PF12697">
    <property type="entry name" value="Abhydrolase_6"/>
    <property type="match status" value="1"/>
</dbReference>
<protein>
    <submittedName>
        <fullName evidence="2">Putative redox protein</fullName>
    </submittedName>
</protein>
<dbReference type="ESTHER" id="9prot-a0a286h2p3">
    <property type="family name" value="Est-OsmC"/>
</dbReference>
<dbReference type="InterPro" id="IPR003718">
    <property type="entry name" value="OsmC/Ohr_fam"/>
</dbReference>
<dbReference type="Proteomes" id="UP000219621">
    <property type="component" value="Unassembled WGS sequence"/>
</dbReference>
<gene>
    <name evidence="2" type="ORF">SAMN05421508_12013</name>
</gene>
<dbReference type="EMBL" id="OCNJ01000020">
    <property type="protein sequence ID" value="SOE01599.1"/>
    <property type="molecule type" value="Genomic_DNA"/>
</dbReference>
<dbReference type="Gene3D" id="3.30.300.20">
    <property type="match status" value="1"/>
</dbReference>
<dbReference type="InterPro" id="IPR000073">
    <property type="entry name" value="AB_hydrolase_1"/>
</dbReference>
<reference evidence="2 3" key="1">
    <citation type="submission" date="2017-09" db="EMBL/GenBank/DDBJ databases">
        <authorList>
            <person name="Ehlers B."/>
            <person name="Leendertz F.H."/>
        </authorList>
    </citation>
    <scope>NUCLEOTIDE SEQUENCE [LARGE SCALE GENOMIC DNA]</scope>
    <source>
        <strain evidence="2 3">USBA 140</strain>
    </source>
</reference>
<dbReference type="RefSeq" id="WP_097281697.1">
    <property type="nucleotide sequence ID" value="NZ_OCNJ01000020.1"/>
</dbReference>
<dbReference type="Gene3D" id="3.40.50.1820">
    <property type="entry name" value="alpha/beta hydrolase"/>
    <property type="match status" value="1"/>
</dbReference>
<dbReference type="Pfam" id="PF02566">
    <property type="entry name" value="OsmC"/>
    <property type="match status" value="1"/>
</dbReference>
<proteinExistence type="predicted"/>
<dbReference type="SUPFAM" id="SSF53474">
    <property type="entry name" value="alpha/beta-Hydrolases"/>
    <property type="match status" value="1"/>
</dbReference>
<dbReference type="InterPro" id="IPR029058">
    <property type="entry name" value="AB_hydrolase_fold"/>
</dbReference>
<evidence type="ECO:0000313" key="3">
    <source>
        <dbReference type="Proteomes" id="UP000219621"/>
    </source>
</evidence>
<evidence type="ECO:0000259" key="1">
    <source>
        <dbReference type="Pfam" id="PF12697"/>
    </source>
</evidence>
<dbReference type="PANTHER" id="PTHR39624">
    <property type="entry name" value="PROTEIN INVOLVED IN RIMO-MEDIATED BETA-METHYLTHIOLATION OF RIBOSOMAL PROTEIN S12 YCAO"/>
    <property type="match status" value="1"/>
</dbReference>
<keyword evidence="3" id="KW-1185">Reference proteome</keyword>
<sequence length="409" mass="43772">MTASEKVTFHSADGHTLAARLERPDGEATAWALFAHCFTCSKDVFAASRVAKALAERGIGTLRFDFTGLGDSEGEFGNAGFSSNVADVRAAVAWMAEEGRPVSLLVGHSLGGAAVLAAAPGLESVSAVVTLNAPCGPAHVTHLFTDELDAIHETGKAEVKIAGRSFTITRDFLEDIDEHRLLDGLGHMHKALLVMHAPRDEIVGIDNATRIFAAARHPRSFISLDDADHLLSDRADAAYAAEVIAAWAGRYLPEHPAATAVGREPVDVGTVLVEETGQGRFQQRVTVGGHEFLSDEPVTVGGMDSGPSPYDLLLASLGTCTAMTIRLYAARKQIPLTGVAVRLHHEKRHVTDCEHCDEAGAKIDHIDRRITLSGDLDDATRAKLLEIADKCPVHRTLHSEVRIATELVD</sequence>
<name>A0A286H2P3_9PROT</name>